<dbReference type="EMBL" id="SPLM01000109">
    <property type="protein sequence ID" value="TMW59694.1"/>
    <property type="molecule type" value="Genomic_DNA"/>
</dbReference>
<evidence type="ECO:0000313" key="3">
    <source>
        <dbReference type="Proteomes" id="UP000794436"/>
    </source>
</evidence>
<feature type="coiled-coil region" evidence="1">
    <location>
        <begin position="76"/>
        <end position="103"/>
    </location>
</feature>
<accession>A0A8K1CAD8</accession>
<organism evidence="2 3">
    <name type="scientific">Pythium oligandrum</name>
    <name type="common">Mycoparasitic fungus</name>
    <dbReference type="NCBI Taxonomy" id="41045"/>
    <lineage>
        <taxon>Eukaryota</taxon>
        <taxon>Sar</taxon>
        <taxon>Stramenopiles</taxon>
        <taxon>Oomycota</taxon>
        <taxon>Peronosporomycetes</taxon>
        <taxon>Pythiales</taxon>
        <taxon>Pythiaceae</taxon>
        <taxon>Pythium</taxon>
    </lineage>
</organism>
<name>A0A8K1CAD8_PYTOL</name>
<dbReference type="AlphaFoldDB" id="A0A8K1CAD8"/>
<gene>
    <name evidence="2" type="ORF">Poli38472_004763</name>
</gene>
<evidence type="ECO:0000256" key="1">
    <source>
        <dbReference type="SAM" id="Coils"/>
    </source>
</evidence>
<sequence length="107" mass="12770">MELQCLLDKGLLARSERIDALLSAIQETLESIEQFQHKSAFKRLFKRGKLLRRVKRCEARVIHILDMHRLSQQQVMDNHGRRMEETMNQLARTTEAMQRRNRQVAQR</sequence>
<evidence type="ECO:0000313" key="2">
    <source>
        <dbReference type="EMBL" id="TMW59694.1"/>
    </source>
</evidence>
<keyword evidence="3" id="KW-1185">Reference proteome</keyword>
<dbReference type="Proteomes" id="UP000794436">
    <property type="component" value="Unassembled WGS sequence"/>
</dbReference>
<protein>
    <submittedName>
        <fullName evidence="2">Uncharacterized protein</fullName>
    </submittedName>
</protein>
<reference evidence="2" key="1">
    <citation type="submission" date="2019-03" db="EMBL/GenBank/DDBJ databases">
        <title>Long read genome sequence of the mycoparasitic Pythium oligandrum ATCC 38472 isolated from sugarbeet rhizosphere.</title>
        <authorList>
            <person name="Gaulin E."/>
        </authorList>
    </citation>
    <scope>NUCLEOTIDE SEQUENCE</scope>
    <source>
        <strain evidence="2">ATCC 38472_TT</strain>
    </source>
</reference>
<comment type="caution">
    <text evidence="2">The sequence shown here is derived from an EMBL/GenBank/DDBJ whole genome shotgun (WGS) entry which is preliminary data.</text>
</comment>
<proteinExistence type="predicted"/>
<keyword evidence="1" id="KW-0175">Coiled coil</keyword>